<accession>A0ABV3BNG2</accession>
<dbReference type="Gene3D" id="1.10.630.10">
    <property type="entry name" value="Cytochrome P450"/>
    <property type="match status" value="1"/>
</dbReference>
<keyword evidence="2" id="KW-0560">Oxidoreductase</keyword>
<dbReference type="RefSeq" id="WP_359349882.1">
    <property type="nucleotide sequence ID" value="NZ_JBEYXV010000008.1"/>
</dbReference>
<dbReference type="PANTHER" id="PTHR46696">
    <property type="entry name" value="P450, PUTATIVE (EUROFUNG)-RELATED"/>
    <property type="match status" value="1"/>
</dbReference>
<proteinExistence type="inferred from homology"/>
<gene>
    <name evidence="3" type="ORF">ABZ921_18145</name>
</gene>
<dbReference type="Proteomes" id="UP001551176">
    <property type="component" value="Unassembled WGS sequence"/>
</dbReference>
<keyword evidence="2" id="KW-0408">Iron</keyword>
<dbReference type="PROSITE" id="PS00086">
    <property type="entry name" value="CYTOCHROME_P450"/>
    <property type="match status" value="1"/>
</dbReference>
<dbReference type="InterPro" id="IPR036396">
    <property type="entry name" value="Cyt_P450_sf"/>
</dbReference>
<dbReference type="Pfam" id="PF00067">
    <property type="entry name" value="p450"/>
    <property type="match status" value="1"/>
</dbReference>
<comment type="caution">
    <text evidence="3">The sequence shown here is derived from an EMBL/GenBank/DDBJ whole genome shotgun (WGS) entry which is preliminary data.</text>
</comment>
<dbReference type="EMBL" id="JBEYXV010000008">
    <property type="protein sequence ID" value="MEU6822551.1"/>
    <property type="molecule type" value="Genomic_DNA"/>
</dbReference>
<reference evidence="3 4" key="1">
    <citation type="submission" date="2024-06" db="EMBL/GenBank/DDBJ databases">
        <title>The Natural Products Discovery Center: Release of the First 8490 Sequenced Strains for Exploring Actinobacteria Biosynthetic Diversity.</title>
        <authorList>
            <person name="Kalkreuter E."/>
            <person name="Kautsar S.A."/>
            <person name="Yang D."/>
            <person name="Bader C.D."/>
            <person name="Teijaro C.N."/>
            <person name="Fluegel L."/>
            <person name="Davis C.M."/>
            <person name="Simpson J.R."/>
            <person name="Lauterbach L."/>
            <person name="Steele A.D."/>
            <person name="Gui C."/>
            <person name="Meng S."/>
            <person name="Li G."/>
            <person name="Viehrig K."/>
            <person name="Ye F."/>
            <person name="Su P."/>
            <person name="Kiefer A.F."/>
            <person name="Nichols A."/>
            <person name="Cepeda A.J."/>
            <person name="Yan W."/>
            <person name="Fan B."/>
            <person name="Jiang Y."/>
            <person name="Adhikari A."/>
            <person name="Zheng C.-J."/>
            <person name="Schuster L."/>
            <person name="Cowan T.M."/>
            <person name="Smanski M.J."/>
            <person name="Chevrette M.G."/>
            <person name="De Carvalho L.P.S."/>
            <person name="Shen B."/>
        </authorList>
    </citation>
    <scope>NUCLEOTIDE SEQUENCE [LARGE SCALE GENOMIC DNA]</scope>
    <source>
        <strain evidence="3 4">NPDC046838</strain>
    </source>
</reference>
<evidence type="ECO:0000256" key="1">
    <source>
        <dbReference type="ARBA" id="ARBA00010617"/>
    </source>
</evidence>
<keyword evidence="2" id="KW-0479">Metal-binding</keyword>
<sequence>MRCLPVPPDGPIPPPGTPLALRVPLAVRDGSAPTTHSVGVLRGPSGAAPPSLVSPGVARDPYPVFRVLRESFPLVRDELLGAWLVSRYADVCGALGQDGLVAVPPGRTLAHMEGDTHRAHRALVEPALRGRAVAALAAGASRTAYVLARRIAARPETDLVAEFCQWLPTAAVTAALGLPYEDTARVQQWCRGGLTHLGGHHHELDACLRPHLARRRARPGGDLLSVLCTAEVDGRPLSDEAVSGLVGSLLGGGGEATALAFASFLANLLDDPRQLALVRERHELIPAAWAESLRRDPPAPVVLRRAVRPVTVAGATLPAGTVVACLVGAAGRDPDRFAHPDRYDILRADPGRLAFGAGRHSCPGAELAARTAEYGLRALLDALPGLRWAPGFRPAPRGLLTRGPRILLVRPR</sequence>
<dbReference type="SUPFAM" id="SSF48264">
    <property type="entry name" value="Cytochrome P450"/>
    <property type="match status" value="1"/>
</dbReference>
<evidence type="ECO:0000313" key="4">
    <source>
        <dbReference type="Proteomes" id="UP001551176"/>
    </source>
</evidence>
<evidence type="ECO:0000313" key="3">
    <source>
        <dbReference type="EMBL" id="MEU6822551.1"/>
    </source>
</evidence>
<dbReference type="PANTHER" id="PTHR46696:SF3">
    <property type="entry name" value="PULCHERRIMINIC ACID SYNTHASE"/>
    <property type="match status" value="1"/>
</dbReference>
<comment type="similarity">
    <text evidence="1 2">Belongs to the cytochrome P450 family.</text>
</comment>
<dbReference type="InterPro" id="IPR001128">
    <property type="entry name" value="Cyt_P450"/>
</dbReference>
<evidence type="ECO:0000256" key="2">
    <source>
        <dbReference type="RuleBase" id="RU000461"/>
    </source>
</evidence>
<keyword evidence="2" id="KW-0349">Heme</keyword>
<organism evidence="3 4">
    <name type="scientific">Streptomyces atriruber</name>
    <dbReference type="NCBI Taxonomy" id="545121"/>
    <lineage>
        <taxon>Bacteria</taxon>
        <taxon>Bacillati</taxon>
        <taxon>Actinomycetota</taxon>
        <taxon>Actinomycetes</taxon>
        <taxon>Kitasatosporales</taxon>
        <taxon>Streptomycetaceae</taxon>
        <taxon>Streptomyces</taxon>
    </lineage>
</organism>
<dbReference type="InterPro" id="IPR002397">
    <property type="entry name" value="Cyt_P450_B"/>
</dbReference>
<name>A0ABV3BNG2_9ACTN</name>
<dbReference type="PRINTS" id="PR00359">
    <property type="entry name" value="BP450"/>
</dbReference>
<keyword evidence="4" id="KW-1185">Reference proteome</keyword>
<protein>
    <submittedName>
        <fullName evidence="3">Cytochrome P450</fullName>
    </submittedName>
</protein>
<keyword evidence="2" id="KW-0503">Monooxygenase</keyword>
<dbReference type="InterPro" id="IPR017972">
    <property type="entry name" value="Cyt_P450_CS"/>
</dbReference>